<feature type="region of interest" description="Disordered" evidence="18">
    <location>
        <begin position="599"/>
        <end position="632"/>
    </location>
</feature>
<keyword evidence="5 17" id="KW-0812">Transmembrane</keyword>
<feature type="compositionally biased region" description="Polar residues" evidence="18">
    <location>
        <begin position="112"/>
        <end position="128"/>
    </location>
</feature>
<dbReference type="Gene3D" id="2.70.150.10">
    <property type="entry name" value="Calcium-transporting ATPase, cytoplasmic transduction domain A"/>
    <property type="match status" value="1"/>
</dbReference>
<feature type="transmembrane region" description="Helical" evidence="17">
    <location>
        <begin position="247"/>
        <end position="276"/>
    </location>
</feature>
<comment type="subcellular location">
    <subcellularLocation>
        <location evidence="17">Membrane</location>
        <topology evidence="17">Multi-pass membrane protein</topology>
    </subcellularLocation>
    <subcellularLocation>
        <location evidence="1">Vacuole membrane</location>
        <topology evidence="1">Multi-pass membrane protein</topology>
    </subcellularLocation>
</comment>
<dbReference type="InterPro" id="IPR023298">
    <property type="entry name" value="ATPase_P-typ_TM_dom_sf"/>
</dbReference>
<feature type="compositionally biased region" description="Basic and acidic residues" evidence="18">
    <location>
        <begin position="74"/>
        <end position="87"/>
    </location>
</feature>
<dbReference type="Gene3D" id="1.20.1110.10">
    <property type="entry name" value="Calcium-transporting ATPase, transmembrane domain"/>
    <property type="match status" value="1"/>
</dbReference>
<keyword evidence="12 17" id="KW-1133">Transmembrane helix</keyword>
<dbReference type="FunFam" id="1.20.1110.10:FF:000002">
    <property type="entry name" value="Calcium-transporting ATPase"/>
    <property type="match status" value="1"/>
</dbReference>
<evidence type="ECO:0000256" key="9">
    <source>
        <dbReference type="ARBA" id="ARBA00022840"/>
    </source>
</evidence>
<keyword evidence="10" id="KW-0460">Magnesium</keyword>
<comment type="caution">
    <text evidence="20">The sequence shown here is derived from an EMBL/GenBank/DDBJ whole genome shotgun (WGS) entry which is preliminary data.</text>
</comment>
<evidence type="ECO:0000256" key="15">
    <source>
        <dbReference type="ARBA" id="ARBA00038148"/>
    </source>
</evidence>
<evidence type="ECO:0000256" key="10">
    <source>
        <dbReference type="ARBA" id="ARBA00022842"/>
    </source>
</evidence>
<evidence type="ECO:0000256" key="3">
    <source>
        <dbReference type="ARBA" id="ARBA00022554"/>
    </source>
</evidence>
<sequence>MSTTPPNASPPTFSILPAGASSATTLNPAIAIDTTATTPAAASAPHSANSEYGPPSPSGSAEPFVHKSSLGLRDNIDPDATRRDYESQKLGVGYSSSDDGYSSKGHGRRPSNALSFTSTIPEGTTARASPSDLEAGLVDGADDEPKKGKILGFIPRPKKKEIIPFKFPDPTPDQMGPFSKALLPSVLYNMFDPKSYHNLAEIGGTQAVLEGLRTNSKTGLPDNGDDFPERVRVYGANRVPQKKSKSFLALCWAAYTDKVLIILSVAAIVSLALGIYTTVGTEPHTYPSTRCPGNICTEPQVEWVEGVAITIAIFIVVMVGSINDWQKERQFQKLNAKKEERNVKVVRGGSERLMSVYDVVVGDILYVEPGEILPVDGLFLSGHNVRCDESGATGESDAVRKAPFEDLDGTEKGKVDCFLLSGSKVLEGVGQYVATNVGQNSFHGKIMMSLQGDTEDTPLQLKLNALAELIAKLGSAAGLILFASLMIRFFVNLARNPDRTADEKAQNFIQVLIISVTVVVVAVPEGLPLAVTLALAFATRRMTKAALLVRVLGACETMANATVICTDKTGTLTQNKMSVVAGSIGIHLKFADRLAENATRTNANDDRDPEKINSEEEKQVEVAPPSRQGRLDFSTDMTDINKHISPSLRKLLNDSVAINSTAFEGTDEHGAEGGFVGSKTETALLSFAVGQGWPHYREARDNAKIVQMIPFSSERKAMGVVLQLPNGNYRLLLKGASEVLAKLCERHVIVEENTDPSIGREDDEIATADFNEETRANISRTIIFYACQSLRTIALCSRDFASWPPAKAEIGADGEVDYDAIARDLTLVAVTAIEDPLREGVTVAVQTCQKAGVQVKMCTGDNVLTARSIASQCGIFTKGGIIMEGPVFRKLTVAQRHEVVPRLQVLARSSPEDKKILVEHLKSMGEVVGVTGDGTNDGPALKTANVGFSMGIAGTEVAKEASDIILMDDNFASIVSAIMWGRCVNDSVKKFLQFQLSVNVTAVIITYVTAVSSDDEESVLTAVQLLWVNLIMDTFAALALATDPATPEVLKRKPDRKTSPLISAQMWMMILGQAVYQIIVALVLHFAGHQILGFSSTDEAVRIDQDNELSSLIFNSFVFCQIFNMLNARRLDRGLNIFIGIFKNVYFLIIFLIMVGGQALIVNFGGAAFQVVRLGGRDWAISIVLGAISIPVAVLIRLLPPGPFERMLIRLKLYPDPNAPLPSERPQAEEHKWGEGIQKTIDNLQMYSQIRGGRARASSIIRKSRTKQLREHDIHPSALMVMMPSLVLGSVGAGWRPEGSLSDPAASDPSQSTAHLFETGHLEEGKDVLGNSIHGGSRPAHSRGASVSSSLPPIPQGATLQPPSPQR</sequence>
<evidence type="ECO:0000256" key="8">
    <source>
        <dbReference type="ARBA" id="ARBA00022837"/>
    </source>
</evidence>
<keyword evidence="4 17" id="KW-0109">Calcium transport</keyword>
<dbReference type="PANTHER" id="PTHR24093:SF369">
    <property type="entry name" value="CALCIUM-TRANSPORTING ATPASE"/>
    <property type="match status" value="1"/>
</dbReference>
<dbReference type="InterPro" id="IPR004014">
    <property type="entry name" value="ATPase_P-typ_cation-transptr_N"/>
</dbReference>
<reference evidence="20 21" key="1">
    <citation type="submission" date="2016-07" db="EMBL/GenBank/DDBJ databases">
        <title>Pervasive Adenine N6-methylation of Active Genes in Fungi.</title>
        <authorList>
            <consortium name="DOE Joint Genome Institute"/>
            <person name="Mondo S.J."/>
            <person name="Dannebaum R.O."/>
            <person name="Kuo R.C."/>
            <person name="Labutti K."/>
            <person name="Haridas S."/>
            <person name="Kuo A."/>
            <person name="Salamov A."/>
            <person name="Ahrendt S.R."/>
            <person name="Lipzen A."/>
            <person name="Sullivan W."/>
            <person name="Andreopoulos W.B."/>
            <person name="Clum A."/>
            <person name="Lindquist E."/>
            <person name="Daum C."/>
            <person name="Ramamoorthy G.K."/>
            <person name="Gryganskyi A."/>
            <person name="Culley D."/>
            <person name="Magnuson J.K."/>
            <person name="James T.Y."/>
            <person name="O'Malley M.A."/>
            <person name="Stajich J.E."/>
            <person name="Spatafora J.W."/>
            <person name="Visel A."/>
            <person name="Grigoriev I.V."/>
        </authorList>
    </citation>
    <scope>NUCLEOTIDE SEQUENCE [LARGE SCALE GENOMIC DNA]</scope>
    <source>
        <strain evidence="20 21">62-1032</strain>
    </source>
</reference>
<keyword evidence="7 17" id="KW-0547">Nucleotide-binding</keyword>
<comment type="catalytic activity">
    <reaction evidence="16 17">
        <text>Ca(2+)(in) + ATP + H2O = Ca(2+)(out) + ADP + phosphate + H(+)</text>
        <dbReference type="Rhea" id="RHEA:18105"/>
        <dbReference type="ChEBI" id="CHEBI:15377"/>
        <dbReference type="ChEBI" id="CHEBI:15378"/>
        <dbReference type="ChEBI" id="CHEBI:29108"/>
        <dbReference type="ChEBI" id="CHEBI:30616"/>
        <dbReference type="ChEBI" id="CHEBI:43474"/>
        <dbReference type="ChEBI" id="CHEBI:456216"/>
        <dbReference type="EC" id="7.2.2.10"/>
    </reaction>
</comment>
<dbReference type="Gene3D" id="3.40.1110.10">
    <property type="entry name" value="Calcium-transporting ATPase, cytoplasmic domain N"/>
    <property type="match status" value="1"/>
</dbReference>
<dbReference type="FunFam" id="1.20.1110.10:FF:000039">
    <property type="entry name" value="Calcium-transporting ATPase"/>
    <property type="match status" value="1"/>
</dbReference>
<keyword evidence="2 17" id="KW-0813">Transport</keyword>
<dbReference type="GO" id="GO:0046872">
    <property type="term" value="F:metal ion binding"/>
    <property type="evidence" value="ECO:0007669"/>
    <property type="project" value="UniProtKB-KW"/>
</dbReference>
<evidence type="ECO:0000256" key="4">
    <source>
        <dbReference type="ARBA" id="ARBA00022568"/>
    </source>
</evidence>
<dbReference type="FunFam" id="2.70.150.10:FF:000028">
    <property type="entry name" value="Calcium-transporting ATPase"/>
    <property type="match status" value="1"/>
</dbReference>
<gene>
    <name evidence="20" type="ORF">BCR35DRAFT_306865</name>
</gene>
<dbReference type="SUPFAM" id="SSF81653">
    <property type="entry name" value="Calcium ATPase, transduction domain A"/>
    <property type="match status" value="1"/>
</dbReference>
<evidence type="ECO:0000256" key="11">
    <source>
        <dbReference type="ARBA" id="ARBA00022967"/>
    </source>
</evidence>
<dbReference type="PRINTS" id="PR00119">
    <property type="entry name" value="CATATPASE"/>
</dbReference>
<feature type="transmembrane region" description="Helical" evidence="17">
    <location>
        <begin position="1146"/>
        <end position="1167"/>
    </location>
</feature>
<feature type="domain" description="Cation-transporting P-type ATPase N-terminal" evidence="19">
    <location>
        <begin position="195"/>
        <end position="275"/>
    </location>
</feature>
<dbReference type="SUPFAM" id="SSF81665">
    <property type="entry name" value="Calcium ATPase, transmembrane domain M"/>
    <property type="match status" value="1"/>
</dbReference>
<dbReference type="PROSITE" id="PS00154">
    <property type="entry name" value="ATPASE_E1_E2"/>
    <property type="match status" value="1"/>
</dbReference>
<keyword evidence="11" id="KW-1278">Translocase</keyword>
<dbReference type="GO" id="GO:0005886">
    <property type="term" value="C:plasma membrane"/>
    <property type="evidence" value="ECO:0007669"/>
    <property type="project" value="TreeGrafter"/>
</dbReference>
<comment type="caution">
    <text evidence="17">Lacks conserved residue(s) required for the propagation of feature annotation.</text>
</comment>
<dbReference type="InterPro" id="IPR001757">
    <property type="entry name" value="P_typ_ATPase"/>
</dbReference>
<evidence type="ECO:0000256" key="2">
    <source>
        <dbReference type="ARBA" id="ARBA00022448"/>
    </source>
</evidence>
<dbReference type="InterPro" id="IPR018303">
    <property type="entry name" value="ATPase_P-typ_P_site"/>
</dbReference>
<dbReference type="Gene3D" id="3.40.50.1000">
    <property type="entry name" value="HAD superfamily/HAD-like"/>
    <property type="match status" value="1"/>
</dbReference>
<keyword evidence="14 17" id="KW-0472">Membrane</keyword>
<dbReference type="GO" id="GO:0005524">
    <property type="term" value="F:ATP binding"/>
    <property type="evidence" value="ECO:0007669"/>
    <property type="project" value="UniProtKB-KW"/>
</dbReference>
<evidence type="ECO:0000256" key="17">
    <source>
        <dbReference type="RuleBase" id="RU361146"/>
    </source>
</evidence>
<dbReference type="FunFam" id="3.40.50.1000:FF:000018">
    <property type="entry name" value="Calcium-transporting ATPase"/>
    <property type="match status" value="1"/>
</dbReference>
<dbReference type="InterPro" id="IPR008250">
    <property type="entry name" value="ATPase_P-typ_transduc_dom_A_sf"/>
</dbReference>
<feature type="compositionally biased region" description="Low complexity" evidence="18">
    <location>
        <begin position="93"/>
        <end position="103"/>
    </location>
</feature>
<feature type="transmembrane region" description="Helical" evidence="17">
    <location>
        <begin position="307"/>
        <end position="325"/>
    </location>
</feature>
<evidence type="ECO:0000313" key="21">
    <source>
        <dbReference type="Proteomes" id="UP000193467"/>
    </source>
</evidence>
<feature type="region of interest" description="Disordered" evidence="18">
    <location>
        <begin position="37"/>
        <end position="141"/>
    </location>
</feature>
<protein>
    <recommendedName>
        <fullName evidence="17">Calcium-transporting ATPase</fullName>
        <ecNumber evidence="17">7.2.2.10</ecNumber>
    </recommendedName>
</protein>
<evidence type="ECO:0000256" key="14">
    <source>
        <dbReference type="ARBA" id="ARBA00023136"/>
    </source>
</evidence>
<dbReference type="FunCoup" id="A0A1Y2ER50">
    <property type="interactions" value="326"/>
</dbReference>
<dbReference type="FunFam" id="3.40.1110.10:FF:000031">
    <property type="entry name" value="Calcium-transporting ATPase"/>
    <property type="match status" value="1"/>
</dbReference>
<dbReference type="InterPro" id="IPR023214">
    <property type="entry name" value="HAD_sf"/>
</dbReference>
<dbReference type="GO" id="GO:0016887">
    <property type="term" value="F:ATP hydrolysis activity"/>
    <property type="evidence" value="ECO:0007669"/>
    <property type="project" value="InterPro"/>
</dbReference>
<dbReference type="InParanoid" id="A0A1Y2ER50"/>
<dbReference type="Pfam" id="PF13246">
    <property type="entry name" value="Cation_ATPase"/>
    <property type="match status" value="1"/>
</dbReference>
<evidence type="ECO:0000256" key="16">
    <source>
        <dbReference type="ARBA" id="ARBA00048694"/>
    </source>
</evidence>
<feature type="transmembrane region" description="Helical" evidence="17">
    <location>
        <begin position="1179"/>
        <end position="1200"/>
    </location>
</feature>
<evidence type="ECO:0000256" key="13">
    <source>
        <dbReference type="ARBA" id="ARBA00023065"/>
    </source>
</evidence>
<keyword evidence="9 17" id="KW-0067">ATP-binding</keyword>
<dbReference type="GO" id="GO:0005388">
    <property type="term" value="F:P-type calcium transporter activity"/>
    <property type="evidence" value="ECO:0007669"/>
    <property type="project" value="UniProtKB-EC"/>
</dbReference>
<evidence type="ECO:0000259" key="19">
    <source>
        <dbReference type="SMART" id="SM00831"/>
    </source>
</evidence>
<evidence type="ECO:0000256" key="5">
    <source>
        <dbReference type="ARBA" id="ARBA00022692"/>
    </source>
</evidence>
<feature type="transmembrane region" description="Helical" evidence="17">
    <location>
        <begin position="511"/>
        <end position="538"/>
    </location>
</feature>
<dbReference type="CDD" id="cd02081">
    <property type="entry name" value="P-type_ATPase_Ca_PMCA-like"/>
    <property type="match status" value="1"/>
</dbReference>
<keyword evidence="6" id="KW-0479">Metal-binding</keyword>
<accession>A0A1Y2ER50</accession>
<keyword evidence="13 17" id="KW-0406">Ion transport</keyword>
<keyword evidence="8 17" id="KW-0106">Calcium</keyword>
<dbReference type="InterPro" id="IPR006068">
    <property type="entry name" value="ATPase_P-typ_cation-transptr_C"/>
</dbReference>
<dbReference type="EC" id="7.2.2.10" evidence="17"/>
<dbReference type="SUPFAM" id="SSF56784">
    <property type="entry name" value="HAD-like"/>
    <property type="match status" value="1"/>
</dbReference>
<feature type="compositionally biased region" description="Basic and acidic residues" evidence="18">
    <location>
        <begin position="1318"/>
        <end position="1327"/>
    </location>
</feature>
<dbReference type="SUPFAM" id="SSF81660">
    <property type="entry name" value="Metal cation-transporting ATPase, ATP-binding domain N"/>
    <property type="match status" value="1"/>
</dbReference>
<dbReference type="InterPro" id="IPR059000">
    <property type="entry name" value="ATPase_P-type_domA"/>
</dbReference>
<evidence type="ECO:0000256" key="1">
    <source>
        <dbReference type="ARBA" id="ARBA00004128"/>
    </source>
</evidence>
<dbReference type="SFLD" id="SFLDG00002">
    <property type="entry name" value="C1.7:_P-type_atpase_like"/>
    <property type="match status" value="1"/>
</dbReference>
<dbReference type="GO" id="GO:0005774">
    <property type="term" value="C:vacuolar membrane"/>
    <property type="evidence" value="ECO:0007669"/>
    <property type="project" value="UniProtKB-SubCell"/>
</dbReference>
<dbReference type="InterPro" id="IPR044492">
    <property type="entry name" value="P_typ_ATPase_HD_dom"/>
</dbReference>
<dbReference type="InterPro" id="IPR023299">
    <property type="entry name" value="ATPase_P-typ_cyto_dom_N"/>
</dbReference>
<evidence type="ECO:0000256" key="12">
    <source>
        <dbReference type="ARBA" id="ARBA00022989"/>
    </source>
</evidence>
<keyword evidence="3" id="KW-0926">Vacuole</keyword>
<comment type="similarity">
    <text evidence="15 17">Belongs to the cation transport ATPase (P-type) (TC 3.A.3) family.</text>
</comment>
<comment type="function">
    <text evidence="17">Catalyzes the hydrolysis of ATP coupled with the transport of calcium.</text>
</comment>
<dbReference type="OrthoDB" id="3352408at2759"/>
<dbReference type="SFLD" id="SFLDF00027">
    <property type="entry name" value="p-type_atpase"/>
    <property type="match status" value="1"/>
</dbReference>
<dbReference type="Pfam" id="PF00689">
    <property type="entry name" value="Cation_ATPase_C"/>
    <property type="match status" value="1"/>
</dbReference>
<dbReference type="SMART" id="SM00831">
    <property type="entry name" value="Cation_ATPase_N"/>
    <property type="match status" value="1"/>
</dbReference>
<dbReference type="PRINTS" id="PR00120">
    <property type="entry name" value="HATPASE"/>
</dbReference>
<dbReference type="Pfam" id="PF00690">
    <property type="entry name" value="Cation_ATPase_N"/>
    <property type="match status" value="1"/>
</dbReference>
<keyword evidence="21" id="KW-1185">Reference proteome</keyword>
<feature type="transmembrane region" description="Helical" evidence="17">
    <location>
        <begin position="1066"/>
        <end position="1089"/>
    </location>
</feature>
<dbReference type="NCBIfam" id="TIGR01494">
    <property type="entry name" value="ATPase_P-type"/>
    <property type="match status" value="2"/>
</dbReference>
<feature type="compositionally biased region" description="Low complexity" evidence="18">
    <location>
        <begin position="37"/>
        <end position="48"/>
    </location>
</feature>
<dbReference type="EMBL" id="MCGR01000043">
    <property type="protein sequence ID" value="ORY74071.1"/>
    <property type="molecule type" value="Genomic_DNA"/>
</dbReference>
<dbReference type="PANTHER" id="PTHR24093">
    <property type="entry name" value="CATION TRANSPORTING ATPASE"/>
    <property type="match status" value="1"/>
</dbReference>
<feature type="region of interest" description="Disordered" evidence="18">
    <location>
        <begin position="1297"/>
        <end position="1367"/>
    </location>
</feature>
<evidence type="ECO:0000256" key="18">
    <source>
        <dbReference type="SAM" id="MobiDB-lite"/>
    </source>
</evidence>
<evidence type="ECO:0000256" key="7">
    <source>
        <dbReference type="ARBA" id="ARBA00022741"/>
    </source>
</evidence>
<proteinExistence type="inferred from homology"/>
<dbReference type="GO" id="GO:0006874">
    <property type="term" value="P:intracellular calcium ion homeostasis"/>
    <property type="evidence" value="ECO:0007669"/>
    <property type="project" value="TreeGrafter"/>
</dbReference>
<organism evidence="20 21">
    <name type="scientific">Leucosporidium creatinivorum</name>
    <dbReference type="NCBI Taxonomy" id="106004"/>
    <lineage>
        <taxon>Eukaryota</taxon>
        <taxon>Fungi</taxon>
        <taxon>Dikarya</taxon>
        <taxon>Basidiomycota</taxon>
        <taxon>Pucciniomycotina</taxon>
        <taxon>Microbotryomycetes</taxon>
        <taxon>Leucosporidiales</taxon>
        <taxon>Leucosporidium</taxon>
    </lineage>
</organism>
<dbReference type="STRING" id="106004.A0A1Y2ER50"/>
<dbReference type="SFLD" id="SFLDS00003">
    <property type="entry name" value="Haloacid_Dehalogenase"/>
    <property type="match status" value="1"/>
</dbReference>
<dbReference type="Pfam" id="PF00122">
    <property type="entry name" value="E1-E2_ATPase"/>
    <property type="match status" value="1"/>
</dbReference>
<dbReference type="NCBIfam" id="TIGR01517">
    <property type="entry name" value="ATPase-IIB_Ca"/>
    <property type="match status" value="1"/>
</dbReference>
<name>A0A1Y2ER50_9BASI</name>
<dbReference type="Proteomes" id="UP000193467">
    <property type="component" value="Unassembled WGS sequence"/>
</dbReference>
<feature type="transmembrane region" description="Helical" evidence="17">
    <location>
        <begin position="469"/>
        <end position="491"/>
    </location>
</feature>
<evidence type="ECO:0000256" key="6">
    <source>
        <dbReference type="ARBA" id="ARBA00022723"/>
    </source>
</evidence>
<evidence type="ECO:0000313" key="20">
    <source>
        <dbReference type="EMBL" id="ORY74071.1"/>
    </source>
</evidence>
<dbReference type="InterPro" id="IPR006408">
    <property type="entry name" value="P-type_ATPase_IIB"/>
</dbReference>
<dbReference type="InterPro" id="IPR036412">
    <property type="entry name" value="HAD-like_sf"/>
</dbReference>
<feature type="compositionally biased region" description="Basic and acidic residues" evidence="18">
    <location>
        <begin position="603"/>
        <end position="620"/>
    </location>
</feature>